<dbReference type="GO" id="GO:0006355">
    <property type="term" value="P:regulation of DNA-templated transcription"/>
    <property type="evidence" value="ECO:0007669"/>
    <property type="project" value="InterPro"/>
</dbReference>
<dbReference type="EMBL" id="CP071696">
    <property type="protein sequence ID" value="QTX05354.1"/>
    <property type="molecule type" value="Genomic_DNA"/>
</dbReference>
<gene>
    <name evidence="2" type="ORF">G127AT_03760</name>
</gene>
<evidence type="ECO:0000259" key="1">
    <source>
        <dbReference type="Pfam" id="PF22513"/>
    </source>
</evidence>
<dbReference type="InterPro" id="IPR010985">
    <property type="entry name" value="Ribbon_hlx_hlx"/>
</dbReference>
<evidence type="ECO:0000313" key="2">
    <source>
        <dbReference type="EMBL" id="QTX05354.1"/>
    </source>
</evidence>
<evidence type="ECO:0000313" key="3">
    <source>
        <dbReference type="Proteomes" id="UP000671914"/>
    </source>
</evidence>
<sequence length="76" mass="8892">MPRMLQVRNLPDDVHARLKERAAAERMSLSDYVARELERIVRYRSNAEVFAAARERRLDLDPRAITDAVRAERDGR</sequence>
<dbReference type="RefSeq" id="WP_210900025.1">
    <property type="nucleotide sequence ID" value="NZ_CP071696.1"/>
</dbReference>
<dbReference type="SUPFAM" id="SSF47598">
    <property type="entry name" value="Ribbon-helix-helix"/>
    <property type="match status" value="1"/>
</dbReference>
<name>A0A975FNX7_9MICO</name>
<reference evidence="2" key="1">
    <citation type="submission" date="2021-03" db="EMBL/GenBank/DDBJ databases">
        <title>Agromyces archimandritus sp. nov., isolated from the cockroach Archimandrita tessellata.</title>
        <authorList>
            <person name="Guzman J."/>
            <person name="Ortuzar M."/>
            <person name="Poehlein A."/>
            <person name="Daniel R."/>
            <person name="Trujillo M."/>
            <person name="Vilcinskas A."/>
        </authorList>
    </citation>
    <scope>NUCLEOTIDE SEQUENCE</scope>
    <source>
        <strain evidence="2">G127AT</strain>
    </source>
</reference>
<keyword evidence="3" id="KW-1185">Reference proteome</keyword>
<proteinExistence type="predicted"/>
<organism evidence="2 3">
    <name type="scientific">Agromyces archimandritae</name>
    <dbReference type="NCBI Taxonomy" id="2781962"/>
    <lineage>
        <taxon>Bacteria</taxon>
        <taxon>Bacillati</taxon>
        <taxon>Actinomycetota</taxon>
        <taxon>Actinomycetes</taxon>
        <taxon>Micrococcales</taxon>
        <taxon>Microbacteriaceae</taxon>
        <taxon>Agromyces</taxon>
    </lineage>
</organism>
<dbReference type="InterPro" id="IPR053853">
    <property type="entry name" value="FitA-like_RHH"/>
</dbReference>
<feature type="domain" description="Antitoxin FitA-like ribbon-helix-helix" evidence="1">
    <location>
        <begin position="5"/>
        <end position="40"/>
    </location>
</feature>
<dbReference type="Proteomes" id="UP000671914">
    <property type="component" value="Chromosome"/>
</dbReference>
<dbReference type="AlphaFoldDB" id="A0A975FNX7"/>
<protein>
    <submittedName>
        <fullName evidence="2">Antitoxin</fullName>
    </submittedName>
</protein>
<dbReference type="Pfam" id="PF22513">
    <property type="entry name" value="FitA-like_RHH"/>
    <property type="match status" value="1"/>
</dbReference>
<accession>A0A975FNX7</accession>
<dbReference type="KEGG" id="aarc:G127AT_03760"/>